<accession>A0A385EC06</accession>
<dbReference type="GO" id="GO:0031640">
    <property type="term" value="P:killing of cells of another organism"/>
    <property type="evidence" value="ECO:0007669"/>
    <property type="project" value="UniProtKB-KW"/>
</dbReference>
<protein>
    <submittedName>
        <fullName evidence="8">Tail tape measure protein</fullName>
    </submittedName>
</protein>
<keyword evidence="2" id="KW-0929">Antimicrobial</keyword>
<keyword evidence="4" id="KW-0175">Coiled coil</keyword>
<evidence type="ECO:0000259" key="7">
    <source>
        <dbReference type="Pfam" id="PF20155"/>
    </source>
</evidence>
<evidence type="ECO:0000256" key="3">
    <source>
        <dbReference type="ARBA" id="ARBA00022638"/>
    </source>
</evidence>
<dbReference type="PANTHER" id="PTHR12460">
    <property type="entry name" value="CYCLIN-DEPENDENT KINASE INHIBITOR-RELATED PROTEIN"/>
    <property type="match status" value="1"/>
</dbReference>
<dbReference type="Proteomes" id="UP000259421">
    <property type="component" value="Segment"/>
</dbReference>
<proteinExistence type="predicted"/>
<keyword evidence="1" id="KW-1188">Viral release from host cell</keyword>
<dbReference type="InterPro" id="IPR013491">
    <property type="entry name" value="Tape_meas_N"/>
</dbReference>
<dbReference type="EMBL" id="MH588546">
    <property type="protein sequence ID" value="AXQ69190.1"/>
    <property type="molecule type" value="Genomic_DNA"/>
</dbReference>
<dbReference type="GO" id="GO:0042742">
    <property type="term" value="P:defense response to bacterium"/>
    <property type="evidence" value="ECO:0007669"/>
    <property type="project" value="UniProtKB-KW"/>
</dbReference>
<evidence type="ECO:0000259" key="6">
    <source>
        <dbReference type="Pfam" id="PF09718"/>
    </source>
</evidence>
<dbReference type="InterPro" id="IPR006431">
    <property type="entry name" value="Phage_tape_meas_C"/>
</dbReference>
<reference evidence="8 9" key="2">
    <citation type="submission" date="2018-09" db="EMBL/GenBank/DDBJ databases">
        <title>Giant CbK-like Caulobacter bacteriophages have genetically divergent genomes.</title>
        <authorList>
            <person name="Wilson K."/>
            <person name="Ely B."/>
        </authorList>
    </citation>
    <scope>NUCLEOTIDE SEQUENCE [LARGE SCALE GENOMIC DNA]</scope>
</reference>
<evidence type="ECO:0000256" key="1">
    <source>
        <dbReference type="ARBA" id="ARBA00022465"/>
    </source>
</evidence>
<organism evidence="8 9">
    <name type="scientific">Caulobacter phage CcrBL9</name>
    <dbReference type="NCBI Taxonomy" id="2283270"/>
    <lineage>
        <taxon>Viruses</taxon>
        <taxon>Duplodnaviria</taxon>
        <taxon>Heunggongvirae</taxon>
        <taxon>Uroviricota</taxon>
        <taxon>Caudoviricetes</taxon>
        <taxon>Jeanschmidtviridae</taxon>
        <taxon>Bertelyvirus</taxon>
        <taxon>Bertelyvirus BL9</taxon>
    </lineage>
</organism>
<dbReference type="Pfam" id="PF20155">
    <property type="entry name" value="TMP_3"/>
    <property type="match status" value="1"/>
</dbReference>
<keyword evidence="9" id="KW-1185">Reference proteome</keyword>
<evidence type="ECO:0000256" key="2">
    <source>
        <dbReference type="ARBA" id="ARBA00022529"/>
    </source>
</evidence>
<dbReference type="InterPro" id="IPR023347">
    <property type="entry name" value="Lysozyme_dom_sf"/>
</dbReference>
<feature type="region of interest" description="Disordered" evidence="5">
    <location>
        <begin position="2049"/>
        <end position="2080"/>
    </location>
</feature>
<feature type="coiled-coil region" evidence="4">
    <location>
        <begin position="920"/>
        <end position="978"/>
    </location>
</feature>
<dbReference type="SUPFAM" id="SSF53955">
    <property type="entry name" value="Lysozyme-like"/>
    <property type="match status" value="1"/>
</dbReference>
<evidence type="ECO:0000313" key="8">
    <source>
        <dbReference type="EMBL" id="AXQ69190.1"/>
    </source>
</evidence>
<evidence type="ECO:0000256" key="4">
    <source>
        <dbReference type="SAM" id="Coils"/>
    </source>
</evidence>
<gene>
    <name evidence="8" type="ORF">CcrBL9_gp166</name>
</gene>
<keyword evidence="1" id="KW-1245">Viral tail assembly</keyword>
<feature type="coiled-coil region" evidence="4">
    <location>
        <begin position="1250"/>
        <end position="1299"/>
    </location>
</feature>
<keyword evidence="3" id="KW-0081">Bacteriolytic enzyme</keyword>
<evidence type="ECO:0000313" key="9">
    <source>
        <dbReference type="Proteomes" id="UP000259421"/>
    </source>
</evidence>
<dbReference type="PANTHER" id="PTHR12460:SF0">
    <property type="entry name" value="CID DOMAIN-CONTAINING PROTEIN-RELATED"/>
    <property type="match status" value="1"/>
</dbReference>
<dbReference type="GO" id="GO:0000993">
    <property type="term" value="F:RNA polymerase II complex binding"/>
    <property type="evidence" value="ECO:0007669"/>
    <property type="project" value="TreeGrafter"/>
</dbReference>
<feature type="domain" description="Tape measure protein N-terminal" evidence="7">
    <location>
        <begin position="313"/>
        <end position="505"/>
    </location>
</feature>
<dbReference type="Pfam" id="PF09718">
    <property type="entry name" value="Tape_meas_lam_C"/>
    <property type="match status" value="1"/>
</dbReference>
<dbReference type="GO" id="GO:0003796">
    <property type="term" value="F:lysozyme activity"/>
    <property type="evidence" value="ECO:0007669"/>
    <property type="project" value="InterPro"/>
</dbReference>
<dbReference type="GO" id="GO:0098003">
    <property type="term" value="P:viral tail assembly"/>
    <property type="evidence" value="ECO:0007669"/>
    <property type="project" value="UniProtKB-KW"/>
</dbReference>
<feature type="domain" description="Bacteriophage tail tape measure C-terminal" evidence="6">
    <location>
        <begin position="1443"/>
        <end position="1502"/>
    </location>
</feature>
<reference evidence="9" key="1">
    <citation type="submission" date="2018-07" db="EMBL/GenBank/DDBJ databases">
        <title>Giant CbK-like Caulobacter bacteriophages have genetically divergent genomes.</title>
        <authorList>
            <person name="Wilson K.M."/>
            <person name="Ely B."/>
        </authorList>
    </citation>
    <scope>NUCLEOTIDE SEQUENCE [LARGE SCALE GENOMIC DNA]</scope>
</reference>
<sequence>MQAEALQLTVDSKGAVANLGALSRALDGAGRAFDGFERSVSADANKIDAALQKSMRSAEKAAKVAQLLGQTKINGGSANALKDFASALDSLGRARTFTDAKLKSLQDFIRLLPQIRAPGGVAQLQQFMTALSSAKAPSQAQIRNLSEFLKVLSSYKGSSATRGSNQITTFLQALAGAQAPSAATIKRLGDFLNTLSNARGIPNASKIANDLMMVANAAQRASASFASLPANMRGFAAPATGASTAASNLARNAAAAGKTVAGAGTQIAGARSHVKGLGVDLGGLGDRFKLSYQAGTVFSALFSSFTIGQFVKGIYDAGIEMAKLQKAMLFTTGSFEGAQKATGEFMGMAQELGLSIDKTAESFGRFSITAKTAGLSADSSKKIFSSVSKALQVVGASNEQTQYAFYGLTQMMQKGKVSSEEFNRQIGEQLPGNAEAGRRALSKLEGRAISMGEFFKKMSLGSIMSADFVPAWAEEINKMFDPLNAIAQKRPDVALNRLGNAFKLFSATAANAGFMGAAGKSFDELAKKMVVTKNGALELTPEFQALADRIGTNLGKAVKTAGDFLKFLAENIDGVVNAAKILLAIKIGSTLVGWGRDAADAAGAFKLLAEKIGLATTAAAAQQEVKIGTGVAATTADIIASRGHGAGRGATGRPMGSGMMQSAGFAVDVATSFGKRAPKAVVNTGRVVQGAEGLAGVTARMGANAAAGAAGQGLLGAGATRGLSALAGPLRTVLGLLSNAHPLLKAVYVAVLAAGAAWAVFGNRMTEVQGKQVKVNDILGASFKILGNNLKQGWMDGIGKNFQNFNKWLDEAAKGSGSFVTQIATGLVWLGEFVGKLGQQMAYDLVKPFKQVMAAIEAWKKTGKVSDAIAAADKYNKPGAQPLGQMRSWKDIQAEVEKTAIKTAEDRKNGSVNTAKSPAELAAEAALQRQNAQNAAAEAQGRADQLRDILSPVKTPTIEELQKSFVDLAAAANKATDNVAAMGSGVATASLMGGDAKDQSYNLIKQFEGYKEKAYWDVNHYRAGFGSDTWTDTKGGVHNVTKDTKVGGTEAALDLKRRIGIFQGNAAKTAGQANWDKLADSTKAALTSITYNYGHLPSRLLAAVKTGDNGKIATAVEGLAGDNNGVNRKRRMQEAALIRNGKVQAVSATDVEDLAEKYNNARGTWEGLAASLNPGAAAVSDLNKFILTLEDLRKKQEDFNKVKPGAPQIVDTSVLDALIARKKQEVEDLTNPLGKDNRDAQKALEIDRLRANGMEDMATWQEKLNKLQEQGYPLASMNLDAEKERFLQLQNSNRVLEAQVSLAGKLRDIEAQRIARTGNGFQAAEANAVAGLGIGKETLDQTRNRLKQQGTYDPLVQGIQAQEGERRSAAMQSARDQFSEMSATAGLSDKDKRYREAYKSYLKDLTGSQADALSTIEQAATDAERKMAKGYTDLLRQLENPPGFQRWAAALQPFADRLQDIKANFMDGLSDGITAALTGDKFDWRSMLHGISQQLVKAQVDSMLGSVVTAITGKPAALKPEQQAMLAAQTQTDAALTQGQAAQLQYQAAQTIAQAAAGGGMGATAGAAPGGAIGVLASAQRQAASQVAGAIGQASANGQQALASVGTILNGALAPTPSYGAANDNISTTGAMDVTNAAMQVAQSQMTVSATSVSLNAAQVNGLGGAGGGLAGSVLNTGLGSISGATAGGVAGGGLGGLFSGIAQGAGSIFSSLTGGANALSNITNNAVSVADNVLKPLIVDSTGGPGFQAAGSFMSSLGKITPPGGAGGLGGFFSNLGSGMGGLLQGAGSIFSMFAGPLLGQLTKPKNKAQKFNTDKPLNGIIGERRAVNLEGRAVGPKQNVIGTILSIATDLFNPFGGLMGAAGAAGGAAGGAGGLGGLMSMFGGGGGAGGMGGLMSMFGGMGGAGGGMGGMGGLMGMLGGGGGGMGGLFGGMAGQGGGLGGLFGGLSGSAGGGGGLFGMLGGLFGGFEEGGIVGAPVTSVMGAVDFRNAPHYKEGTANTSGGIPSILHPNEAVIPLSRGRAVPVEMNDNGRVQPINVSSNFTIVTPDPNGFRQSAGSMIREQNKAQKRAARRNLTPGG</sequence>
<dbReference type="InterPro" id="IPR023346">
    <property type="entry name" value="Lysozyme-like_dom_sf"/>
</dbReference>
<dbReference type="NCBIfam" id="TIGR02675">
    <property type="entry name" value="tape_meas_nterm"/>
    <property type="match status" value="1"/>
</dbReference>
<name>A0A385EC06_9CAUD</name>
<dbReference type="GO" id="GO:0031124">
    <property type="term" value="P:mRNA 3'-end processing"/>
    <property type="evidence" value="ECO:0007669"/>
    <property type="project" value="TreeGrafter"/>
</dbReference>
<evidence type="ECO:0000256" key="5">
    <source>
        <dbReference type="SAM" id="MobiDB-lite"/>
    </source>
</evidence>
<dbReference type="Gene3D" id="1.10.530.40">
    <property type="match status" value="1"/>
</dbReference>